<dbReference type="SMART" id="SM00429">
    <property type="entry name" value="IPT"/>
    <property type="match status" value="1"/>
</dbReference>
<evidence type="ECO:0000256" key="1">
    <source>
        <dbReference type="ARBA" id="ARBA00023043"/>
    </source>
</evidence>
<feature type="region of interest" description="Disordered" evidence="3">
    <location>
        <begin position="1010"/>
        <end position="1047"/>
    </location>
</feature>
<feature type="compositionally biased region" description="Polar residues" evidence="3">
    <location>
        <begin position="115"/>
        <end position="130"/>
    </location>
</feature>
<dbReference type="EMBL" id="JARKIB010000077">
    <property type="protein sequence ID" value="KAJ7747252.1"/>
    <property type="molecule type" value="Genomic_DNA"/>
</dbReference>
<dbReference type="SMART" id="SM00248">
    <property type="entry name" value="ANK"/>
    <property type="match status" value="2"/>
</dbReference>
<evidence type="ECO:0000313" key="6">
    <source>
        <dbReference type="Proteomes" id="UP001215598"/>
    </source>
</evidence>
<dbReference type="InterPro" id="IPR002110">
    <property type="entry name" value="Ankyrin_rpt"/>
</dbReference>
<dbReference type="PANTHER" id="PTHR23335:SF1">
    <property type="entry name" value="CALMODULIN-BINDING TRANSCRIPTION ACTIVATOR, ISOFORM F"/>
    <property type="match status" value="1"/>
</dbReference>
<dbReference type="PROSITE" id="PS50297">
    <property type="entry name" value="ANK_REP_REGION"/>
    <property type="match status" value="2"/>
</dbReference>
<feature type="compositionally biased region" description="Low complexity" evidence="3">
    <location>
        <begin position="1"/>
        <end position="16"/>
    </location>
</feature>
<accession>A0AAD7IRB5</accession>
<dbReference type="Gene3D" id="2.60.40.10">
    <property type="entry name" value="Immunoglobulins"/>
    <property type="match status" value="1"/>
</dbReference>
<protein>
    <recommendedName>
        <fullName evidence="4">IPT/TIG domain-containing protein</fullName>
    </recommendedName>
</protein>
<evidence type="ECO:0000259" key="4">
    <source>
        <dbReference type="SMART" id="SM00429"/>
    </source>
</evidence>
<dbReference type="PANTHER" id="PTHR23335">
    <property type="entry name" value="CALMODULIN-BINDING TRANSCRIPTION ACTIVATOR CAMTA"/>
    <property type="match status" value="1"/>
</dbReference>
<comment type="caution">
    <text evidence="5">The sequence shown here is derived from an EMBL/GenBank/DDBJ whole genome shotgun (WGS) entry which is preliminary data.</text>
</comment>
<feature type="region of interest" description="Disordered" evidence="3">
    <location>
        <begin position="362"/>
        <end position="503"/>
    </location>
</feature>
<feature type="compositionally biased region" description="Basic and acidic residues" evidence="3">
    <location>
        <begin position="279"/>
        <end position="300"/>
    </location>
</feature>
<feature type="repeat" description="ANK" evidence="2">
    <location>
        <begin position="772"/>
        <end position="804"/>
    </location>
</feature>
<feature type="compositionally biased region" description="Basic residues" evidence="3">
    <location>
        <begin position="858"/>
        <end position="869"/>
    </location>
</feature>
<dbReference type="PROSITE" id="PS50088">
    <property type="entry name" value="ANK_REPEAT"/>
    <property type="match status" value="2"/>
</dbReference>
<feature type="region of interest" description="Disordered" evidence="3">
    <location>
        <begin position="80"/>
        <end position="144"/>
    </location>
</feature>
<dbReference type="SUPFAM" id="SSF81296">
    <property type="entry name" value="E set domains"/>
    <property type="match status" value="1"/>
</dbReference>
<proteinExistence type="predicted"/>
<dbReference type="InterPro" id="IPR057962">
    <property type="entry name" value="SPT23_MGA2_DBD"/>
</dbReference>
<gene>
    <name evidence="5" type="ORF">B0H16DRAFT_1320496</name>
</gene>
<dbReference type="Pfam" id="PF01833">
    <property type="entry name" value="TIG"/>
    <property type="match status" value="1"/>
</dbReference>
<dbReference type="Gene3D" id="1.25.40.20">
    <property type="entry name" value="Ankyrin repeat-containing domain"/>
    <property type="match status" value="1"/>
</dbReference>
<feature type="compositionally biased region" description="Polar residues" evidence="3">
    <location>
        <begin position="81"/>
        <end position="95"/>
    </location>
</feature>
<dbReference type="Pfam" id="PF25603">
    <property type="entry name" value="SPT23_MGA2_DBD"/>
    <property type="match status" value="1"/>
</dbReference>
<dbReference type="Proteomes" id="UP001215598">
    <property type="component" value="Unassembled WGS sequence"/>
</dbReference>
<keyword evidence="1 2" id="KW-0040">ANK repeat</keyword>
<dbReference type="CDD" id="cd00102">
    <property type="entry name" value="IPT"/>
    <property type="match status" value="1"/>
</dbReference>
<dbReference type="GO" id="GO:0003712">
    <property type="term" value="F:transcription coregulator activity"/>
    <property type="evidence" value="ECO:0007669"/>
    <property type="project" value="TreeGrafter"/>
</dbReference>
<dbReference type="InterPro" id="IPR014756">
    <property type="entry name" value="Ig_E-set"/>
</dbReference>
<evidence type="ECO:0000256" key="3">
    <source>
        <dbReference type="SAM" id="MobiDB-lite"/>
    </source>
</evidence>
<dbReference type="Pfam" id="PF12796">
    <property type="entry name" value="Ank_2"/>
    <property type="match status" value="1"/>
</dbReference>
<name>A0AAD7IRB5_9AGAR</name>
<feature type="region of interest" description="Disordered" evidence="3">
    <location>
        <begin position="1"/>
        <end position="30"/>
    </location>
</feature>
<dbReference type="SUPFAM" id="SSF48403">
    <property type="entry name" value="Ankyrin repeat"/>
    <property type="match status" value="1"/>
</dbReference>
<dbReference type="GO" id="GO:0003690">
    <property type="term" value="F:double-stranded DNA binding"/>
    <property type="evidence" value="ECO:0007669"/>
    <property type="project" value="TreeGrafter"/>
</dbReference>
<sequence length="1130" mass="121902">MSSSSAATGTGSRSSSPHTPEPSDSLDPVVVQSDFDFGAWYQSDTENLLSPQSSWQLDPALQMSATKCEESEQILHLDDLIQQNAYDDSPSSLFNSPEPPSRSDIPVARTPFAPPNSSTSLFTTNPNDRISATRPAPPPASLTRRVQPSTNVKVVYPPKESCYNLSIMFPSLPEGGAKSRVETQVRVTVDLADSSSSSDPARYDRVGSWKWLQLPRGTATKRRTRKQGKIVPDAEDILHLSATVTCASPPHNRVYSCTSCQTREAKRVAKKLAARVRPARSDSESGDDPDSKTTKGKQHEDTTSIIQFNCAEVQDFSSGSVVLPLRITCYCRHHREKVGFHVHFVLMDNGGRIVGTGTTKPIMITDDHKTPTAKGSDMGTAPGMDMEWSGNGVKIKADPEARAPSKRKKDASVAAVGGKKRAKPYDVASKPGRRSRETSVGDSHPSPSSSYADTRSPTPNLVAPPVPSLQPSSLESDSSAEAPATPPDFPDITMPAVETPQDPSCLPVSAATAAEIMQRAMPFLFFDTLQPSQSLTLPVPTIHRLIPNSGPTHGGTEVTILGANFHPSLQLDCVFGDVVAGSTHRWSDNTLVCILPPRAIPGVVEVSFTNFAKINDSSTSLFTYSDDSDRALMELALQVVGLKMTGKIEDAKNVAMRIVGNVGEGSNMQTDTTTTNSSDMMQVTSTARNLRPLLLGQTAENENFETRIIKFLSILEAPVDLPSSRSALLSTALSHPAPSGQTLLHLASFLGFATLVDFLVTRGADVDARDRSGYTALHFAALSGSKACVTALLRANADPEIVNGRGKTPQEVAVSESLFDADPAFIELTSPDVSAGGEDEEADWGDAEEDSDDSLQRNPRRLVNRRIPRRTPPSGKRTPRRGITPRSSASSLTDPPEIPPPPMDDDKQAATLIAMIQRTLAQLPAPQLRNLPGFPQLPEIPAVPWGALPQLPMVFPVFVPWPAFLGGDAPGDVPREGDDETKGLGLRAAQELRGTWEAWEKWLALAMPGAARQPEETPPPMYTPREAEPEPAATTTEPPPDAAEVDDVPAQAPHEAAASGSRHVNYEPPPVTEQEVNAYGYLPAQAPKKRISLVFRRRLPLLNLTRRRSNAPVFLAPNLAECVRFHLVAE</sequence>
<keyword evidence="6" id="KW-1185">Reference proteome</keyword>
<evidence type="ECO:0000313" key="5">
    <source>
        <dbReference type="EMBL" id="KAJ7747252.1"/>
    </source>
</evidence>
<feature type="compositionally biased region" description="Low complexity" evidence="3">
    <location>
        <begin position="469"/>
        <end position="483"/>
    </location>
</feature>
<feature type="repeat" description="ANK" evidence="2">
    <location>
        <begin position="739"/>
        <end position="771"/>
    </location>
</feature>
<feature type="region of interest" description="Disordered" evidence="3">
    <location>
        <begin position="829"/>
        <end position="906"/>
    </location>
</feature>
<feature type="domain" description="IPT/TIG" evidence="4">
    <location>
        <begin position="539"/>
        <end position="625"/>
    </location>
</feature>
<dbReference type="InterPro" id="IPR013783">
    <property type="entry name" value="Ig-like_fold"/>
</dbReference>
<dbReference type="GO" id="GO:0005634">
    <property type="term" value="C:nucleus"/>
    <property type="evidence" value="ECO:0007669"/>
    <property type="project" value="TreeGrafter"/>
</dbReference>
<feature type="region of interest" description="Disordered" evidence="3">
    <location>
        <begin position="272"/>
        <end position="300"/>
    </location>
</feature>
<evidence type="ECO:0000256" key="2">
    <source>
        <dbReference type="PROSITE-ProRule" id="PRU00023"/>
    </source>
</evidence>
<organism evidence="5 6">
    <name type="scientific">Mycena metata</name>
    <dbReference type="NCBI Taxonomy" id="1033252"/>
    <lineage>
        <taxon>Eukaryota</taxon>
        <taxon>Fungi</taxon>
        <taxon>Dikarya</taxon>
        <taxon>Basidiomycota</taxon>
        <taxon>Agaricomycotina</taxon>
        <taxon>Agaricomycetes</taxon>
        <taxon>Agaricomycetidae</taxon>
        <taxon>Agaricales</taxon>
        <taxon>Marasmiineae</taxon>
        <taxon>Mycenaceae</taxon>
        <taxon>Mycena</taxon>
    </lineage>
</organism>
<reference evidence="5" key="1">
    <citation type="submission" date="2023-03" db="EMBL/GenBank/DDBJ databases">
        <title>Massive genome expansion in bonnet fungi (Mycena s.s.) driven by repeated elements and novel gene families across ecological guilds.</title>
        <authorList>
            <consortium name="Lawrence Berkeley National Laboratory"/>
            <person name="Harder C.B."/>
            <person name="Miyauchi S."/>
            <person name="Viragh M."/>
            <person name="Kuo A."/>
            <person name="Thoen E."/>
            <person name="Andreopoulos B."/>
            <person name="Lu D."/>
            <person name="Skrede I."/>
            <person name="Drula E."/>
            <person name="Henrissat B."/>
            <person name="Morin E."/>
            <person name="Kohler A."/>
            <person name="Barry K."/>
            <person name="LaButti K."/>
            <person name="Morin E."/>
            <person name="Salamov A."/>
            <person name="Lipzen A."/>
            <person name="Mereny Z."/>
            <person name="Hegedus B."/>
            <person name="Baldrian P."/>
            <person name="Stursova M."/>
            <person name="Weitz H."/>
            <person name="Taylor A."/>
            <person name="Grigoriev I.V."/>
            <person name="Nagy L.G."/>
            <person name="Martin F."/>
            <person name="Kauserud H."/>
        </authorList>
    </citation>
    <scope>NUCLEOTIDE SEQUENCE</scope>
    <source>
        <strain evidence="5">CBHHK182m</strain>
    </source>
</reference>
<dbReference type="GO" id="GO:0006357">
    <property type="term" value="P:regulation of transcription by RNA polymerase II"/>
    <property type="evidence" value="ECO:0007669"/>
    <property type="project" value="TreeGrafter"/>
</dbReference>
<dbReference type="AlphaFoldDB" id="A0AAD7IRB5"/>
<dbReference type="InterPro" id="IPR002909">
    <property type="entry name" value="IPT_dom"/>
</dbReference>
<dbReference type="InterPro" id="IPR036770">
    <property type="entry name" value="Ankyrin_rpt-contain_sf"/>
</dbReference>
<feature type="compositionally biased region" description="Acidic residues" evidence="3">
    <location>
        <begin position="837"/>
        <end position="853"/>
    </location>
</feature>